<dbReference type="AlphaFoldDB" id="A0A6I4IV82"/>
<dbReference type="EMBL" id="WQLW01000016">
    <property type="protein sequence ID" value="MVO10859.1"/>
    <property type="molecule type" value="Genomic_DNA"/>
</dbReference>
<evidence type="ECO:0000313" key="1">
    <source>
        <dbReference type="EMBL" id="MVO10859.1"/>
    </source>
</evidence>
<sequence>MNTITKINLSKIKKCHQYWEDMPENEKGRLCLQCNHTIIDFRKSTDAEIAQAHIFSEDKVCGLYHKEQLEFASSANKGRKGTRWNVFYIGLFSFLSWNTLGQEKSDEVKVEQTDKKLSINPNITVKKQDQDSSIVKEMIIISGTITDEKGLVLPGAYVIVKGTDIGANSDENGFYKLNLTDVIESLEKVNLVFGYLGYKQILWSQDKTYFEEIKDLKVNVQFTETVELSVFSIYGVKAPLHKRVWYKIRNVFRKK</sequence>
<reference evidence="2" key="1">
    <citation type="submission" date="2019-05" db="EMBL/GenBank/DDBJ databases">
        <title>Flavobacterium profundi sp. nov., isolated from a deep-sea seamount.</title>
        <authorList>
            <person name="Zhang D.-C."/>
        </authorList>
    </citation>
    <scope>NUCLEOTIDE SEQUENCE [LARGE SCALE GENOMIC DNA]</scope>
    <source>
        <strain evidence="2">TP390</strain>
    </source>
</reference>
<protein>
    <recommendedName>
        <fullName evidence="3">Carboxypeptidase-like regulatory domain-containing protein</fullName>
    </recommendedName>
</protein>
<dbReference type="InterPro" id="IPR008969">
    <property type="entry name" value="CarboxyPept-like_regulatory"/>
</dbReference>
<dbReference type="SUPFAM" id="SSF49464">
    <property type="entry name" value="Carboxypeptidase regulatory domain-like"/>
    <property type="match status" value="1"/>
</dbReference>
<dbReference type="RefSeq" id="WP_140999278.1">
    <property type="nucleotide sequence ID" value="NZ_VDCZ01000016.1"/>
</dbReference>
<dbReference type="Proteomes" id="UP000431264">
    <property type="component" value="Unassembled WGS sequence"/>
</dbReference>
<evidence type="ECO:0008006" key="3">
    <source>
        <dbReference type="Google" id="ProtNLM"/>
    </source>
</evidence>
<proteinExistence type="predicted"/>
<evidence type="ECO:0000313" key="2">
    <source>
        <dbReference type="Proteomes" id="UP000431264"/>
    </source>
</evidence>
<organism evidence="1 2">
    <name type="scientific">Flavobacterium profundi</name>
    <dbReference type="NCBI Taxonomy" id="1774945"/>
    <lineage>
        <taxon>Bacteria</taxon>
        <taxon>Pseudomonadati</taxon>
        <taxon>Bacteroidota</taxon>
        <taxon>Flavobacteriia</taxon>
        <taxon>Flavobacteriales</taxon>
        <taxon>Flavobacteriaceae</taxon>
        <taxon>Flavobacterium</taxon>
    </lineage>
</organism>
<accession>A0A6I4IV82</accession>
<keyword evidence="2" id="KW-1185">Reference proteome</keyword>
<dbReference type="OrthoDB" id="7432683at2"/>
<comment type="caution">
    <text evidence="1">The sequence shown here is derived from an EMBL/GenBank/DDBJ whole genome shotgun (WGS) entry which is preliminary data.</text>
</comment>
<dbReference type="Pfam" id="PF13715">
    <property type="entry name" value="CarbopepD_reg_2"/>
    <property type="match status" value="1"/>
</dbReference>
<dbReference type="Gene3D" id="2.60.40.1120">
    <property type="entry name" value="Carboxypeptidase-like, regulatory domain"/>
    <property type="match status" value="1"/>
</dbReference>
<name>A0A6I4IV82_9FLAO</name>
<gene>
    <name evidence="1" type="ORF">GOQ30_16935</name>
</gene>